<sequence length="374" mass="41278">MTPLQEEKVRNICADIGSFAVVSNDEAAEEVCLAKEALAAAIKNAGLPVHSYPERKKDFAEKWVAILPFETGASAVFSTSILIPKNKIETKEISYTEDDRYVSINISAGKEEISKNNVVFKTLPAKVDAVFSFLPPDQENKDGKLPEEVSKKIIVAETDNIINLSSGVGEETLSEKVFSLIGIIESSGDISIKKSPVPDLVFAALMIETDQFQKNISGKTLALASSLLKLGADKEKIIAALSDKDYPFARLLGRAMARSYPNESLKSVWTFISDQDLEKTGNKQSPALFDKIMKKIKNLLESRPFFILIWQSKQEVWAMVSVSSRPERRDGQNIEEKLTTLLSAKKENGNLISGPYKNFSEAELKIQSALKKVA</sequence>
<dbReference type="AlphaFoldDB" id="A0A1G2PKD5"/>
<dbReference type="EMBL" id="MHSU01000041">
    <property type="protein sequence ID" value="OHA48776.1"/>
    <property type="molecule type" value="Genomic_DNA"/>
</dbReference>
<organism evidence="1 2">
    <name type="scientific">Candidatus Terrybacteria bacterium RIFCSPHIGHO2_02_41_19</name>
    <dbReference type="NCBI Taxonomy" id="1802364"/>
    <lineage>
        <taxon>Bacteria</taxon>
        <taxon>Candidatus Terryibacteriota</taxon>
    </lineage>
</organism>
<proteinExistence type="predicted"/>
<evidence type="ECO:0000313" key="2">
    <source>
        <dbReference type="Proteomes" id="UP000178646"/>
    </source>
</evidence>
<gene>
    <name evidence="1" type="ORF">A2W59_00430</name>
</gene>
<dbReference type="Proteomes" id="UP000178646">
    <property type="component" value="Unassembled WGS sequence"/>
</dbReference>
<evidence type="ECO:0000313" key="1">
    <source>
        <dbReference type="EMBL" id="OHA48776.1"/>
    </source>
</evidence>
<name>A0A1G2PKD5_9BACT</name>
<reference evidence="1 2" key="1">
    <citation type="journal article" date="2016" name="Nat. Commun.">
        <title>Thousands of microbial genomes shed light on interconnected biogeochemical processes in an aquifer system.</title>
        <authorList>
            <person name="Anantharaman K."/>
            <person name="Brown C.T."/>
            <person name="Hug L.A."/>
            <person name="Sharon I."/>
            <person name="Castelle C.J."/>
            <person name="Probst A.J."/>
            <person name="Thomas B.C."/>
            <person name="Singh A."/>
            <person name="Wilkins M.J."/>
            <person name="Karaoz U."/>
            <person name="Brodie E.L."/>
            <person name="Williams K.H."/>
            <person name="Hubbard S.S."/>
            <person name="Banfield J.F."/>
        </authorList>
    </citation>
    <scope>NUCLEOTIDE SEQUENCE [LARGE SCALE GENOMIC DNA]</scope>
</reference>
<protein>
    <submittedName>
        <fullName evidence="1">Uncharacterized protein</fullName>
    </submittedName>
</protein>
<accession>A0A1G2PKD5</accession>
<comment type="caution">
    <text evidence="1">The sequence shown here is derived from an EMBL/GenBank/DDBJ whole genome shotgun (WGS) entry which is preliminary data.</text>
</comment>